<keyword evidence="1" id="KW-0547">Nucleotide-binding</keyword>
<dbReference type="SUPFAM" id="SSF52540">
    <property type="entry name" value="P-loop containing nucleoside triphosphate hydrolases"/>
    <property type="match status" value="1"/>
</dbReference>
<dbReference type="InterPro" id="IPR027417">
    <property type="entry name" value="P-loop_NTPase"/>
</dbReference>
<reference evidence="3 4" key="1">
    <citation type="submission" date="2018-06" db="EMBL/GenBank/DDBJ databases">
        <authorList>
            <consortium name="Pathogen Informatics"/>
            <person name="Doyle S."/>
        </authorList>
    </citation>
    <scope>NUCLEOTIDE SEQUENCE [LARGE SCALE GENOMIC DNA]</scope>
    <source>
        <strain evidence="2 3">NCTC11685</strain>
        <strain evidence="1 4">NCTC11694</strain>
    </source>
</reference>
<dbReference type="Proteomes" id="UP000255050">
    <property type="component" value="Unassembled WGS sequence"/>
</dbReference>
<dbReference type="GO" id="GO:0005524">
    <property type="term" value="F:ATP binding"/>
    <property type="evidence" value="ECO:0007669"/>
    <property type="project" value="UniProtKB-KW"/>
</dbReference>
<dbReference type="Proteomes" id="UP000254863">
    <property type="component" value="Unassembled WGS sequence"/>
</dbReference>
<keyword evidence="1" id="KW-0067">ATP-binding</keyword>
<dbReference type="EMBL" id="UGMS01000001">
    <property type="protein sequence ID" value="STV74320.1"/>
    <property type="molecule type" value="Genomic_DNA"/>
</dbReference>
<dbReference type="AlphaFoldDB" id="A0A7H4LUU5"/>
<comment type="caution">
    <text evidence="1">The sequence shown here is derived from an EMBL/GenBank/DDBJ whole genome shotgun (WGS) entry which is preliminary data.</text>
</comment>
<gene>
    <name evidence="2" type="ORF">NCTC11685_00989</name>
    <name evidence="1" type="ORF">NCTC11694_01066</name>
</gene>
<dbReference type="Gene3D" id="3.40.50.300">
    <property type="entry name" value="P-loop containing nucleotide triphosphate hydrolases"/>
    <property type="match status" value="1"/>
</dbReference>
<protein>
    <submittedName>
        <fullName evidence="1">Predicted ATP-binding protein involved in virulence</fullName>
    </submittedName>
</protein>
<evidence type="ECO:0000313" key="3">
    <source>
        <dbReference type="Proteomes" id="UP000254863"/>
    </source>
</evidence>
<dbReference type="EMBL" id="UGJR01000002">
    <property type="protein sequence ID" value="STR39921.1"/>
    <property type="molecule type" value="Genomic_DNA"/>
</dbReference>
<dbReference type="RefSeq" id="WP_116328505.1">
    <property type="nucleotide sequence ID" value="NZ_CP180159.1"/>
</dbReference>
<accession>A0A7H4LUU5</accession>
<evidence type="ECO:0000313" key="1">
    <source>
        <dbReference type="EMBL" id="STR39921.1"/>
    </source>
</evidence>
<organism evidence="1 4">
    <name type="scientific">Klebsiella michiganensis</name>
    <dbReference type="NCBI Taxonomy" id="1134687"/>
    <lineage>
        <taxon>Bacteria</taxon>
        <taxon>Pseudomonadati</taxon>
        <taxon>Pseudomonadota</taxon>
        <taxon>Gammaproteobacteria</taxon>
        <taxon>Enterobacterales</taxon>
        <taxon>Enterobacteriaceae</taxon>
        <taxon>Klebsiella/Raoultella group</taxon>
        <taxon>Klebsiella</taxon>
    </lineage>
</organism>
<proteinExistence type="predicted"/>
<sequence length="407" mass="46145">MPFTRLKISNLYSFKDTELNLSFTRKPVNAPLDYEFLSSRPKFYFKKVCIISGANASGKTSFGRVLLGVQNFIDKKQLSPVYIGNGLNTNTSASFEVDYVNISTNMHNSLHLSIMKDESGTLEITKLKFASVLIGKNESCASTTNKLKKIIEAGKIFKSEKSECINSEIQGLIGALESFKLHKTNYGWHYILSENTETNNNLSEINADVLSAVLKTFDNTIQNVLPLVTKTGKKNKSKVEKNQVEGFSILFANNDKVMIDLDGDITNTNRLSRGTYEAIRISHLLSRLVNVYKEEQKTRRGYDCTYFLDEKMAYTHSELEKLIVTLIISKLGRFSQFFYTTHNYDILSLDLPIHSFIFTKKDEGVTKFIEASSVCKKNDRKLISYVKNDCFGTLPDLSLIEDILFED</sequence>
<evidence type="ECO:0000313" key="2">
    <source>
        <dbReference type="EMBL" id="STV74320.1"/>
    </source>
</evidence>
<evidence type="ECO:0000313" key="4">
    <source>
        <dbReference type="Proteomes" id="UP000255050"/>
    </source>
</evidence>
<name>A0A7H4LUU5_9ENTR</name>